<comment type="catalytic activity">
    <reaction evidence="12">
        <text>Preferential cleavage: (Ac)2-L-Lys-D-Ala-|-D-Ala. Also transpeptidation of peptidyl-alanyl moieties that are N-acyl substituents of D-alanine.</text>
        <dbReference type="EC" id="3.4.16.4"/>
    </reaction>
</comment>
<dbReference type="GO" id="GO:0008658">
    <property type="term" value="F:penicillin binding"/>
    <property type="evidence" value="ECO:0007669"/>
    <property type="project" value="InterPro"/>
</dbReference>
<dbReference type="GO" id="GO:0030288">
    <property type="term" value="C:outer membrane-bounded periplasmic space"/>
    <property type="evidence" value="ECO:0007669"/>
    <property type="project" value="TreeGrafter"/>
</dbReference>
<keyword evidence="8" id="KW-0133">Cell shape</keyword>
<dbReference type="Proteomes" id="UP000184128">
    <property type="component" value="Unassembled WGS sequence"/>
</dbReference>
<dbReference type="InterPro" id="IPR001460">
    <property type="entry name" value="PCN-bd_Tpept"/>
</dbReference>
<dbReference type="OrthoDB" id="9766909at2"/>
<feature type="compositionally biased region" description="Acidic residues" evidence="14">
    <location>
        <begin position="858"/>
        <end position="867"/>
    </location>
</feature>
<dbReference type="InterPro" id="IPR023346">
    <property type="entry name" value="Lysozyme-like_dom_sf"/>
</dbReference>
<dbReference type="SUPFAM" id="SSF56601">
    <property type="entry name" value="beta-lactamase/transpeptidase-like"/>
    <property type="match status" value="1"/>
</dbReference>
<evidence type="ECO:0000256" key="4">
    <source>
        <dbReference type="ARBA" id="ARBA00022670"/>
    </source>
</evidence>
<evidence type="ECO:0000256" key="8">
    <source>
        <dbReference type="ARBA" id="ARBA00022960"/>
    </source>
</evidence>
<feature type="domain" description="Glycosyl transferase family 51" evidence="16">
    <location>
        <begin position="83"/>
        <end position="261"/>
    </location>
</feature>
<keyword evidence="7" id="KW-0378">Hydrolase</keyword>
<dbReference type="GO" id="GO:0009252">
    <property type="term" value="P:peptidoglycan biosynthetic process"/>
    <property type="evidence" value="ECO:0007669"/>
    <property type="project" value="UniProtKB-KW"/>
</dbReference>
<dbReference type="InterPro" id="IPR001264">
    <property type="entry name" value="Glyco_trans_51"/>
</dbReference>
<comment type="similarity">
    <text evidence="2">In the N-terminal section; belongs to the glycosyltransferase 51 family.</text>
</comment>
<keyword evidence="5" id="KW-0328">Glycosyltransferase</keyword>
<dbReference type="PANTHER" id="PTHR32282:SF29">
    <property type="entry name" value="PENICILLIN-BINDING PROTEIN 1A"/>
    <property type="match status" value="1"/>
</dbReference>
<dbReference type="Pfam" id="PF00905">
    <property type="entry name" value="Transpeptidase"/>
    <property type="match status" value="1"/>
</dbReference>
<dbReference type="GO" id="GO:0008360">
    <property type="term" value="P:regulation of cell shape"/>
    <property type="evidence" value="ECO:0007669"/>
    <property type="project" value="UniProtKB-KW"/>
</dbReference>
<dbReference type="GO" id="GO:0071555">
    <property type="term" value="P:cell wall organization"/>
    <property type="evidence" value="ECO:0007669"/>
    <property type="project" value="UniProtKB-KW"/>
</dbReference>
<accession>A0A1M4ZMI2</accession>
<comment type="catalytic activity">
    <reaction evidence="13">
        <text>[GlcNAc-(1-&gt;4)-Mur2Ac(oyl-L-Ala-gamma-D-Glu-L-Lys-D-Ala-D-Ala)](n)-di-trans,octa-cis-undecaprenyl diphosphate + beta-D-GlcNAc-(1-&gt;4)-Mur2Ac(oyl-L-Ala-gamma-D-Glu-L-Lys-D-Ala-D-Ala)-di-trans,octa-cis-undecaprenyl diphosphate = [GlcNAc-(1-&gt;4)-Mur2Ac(oyl-L-Ala-gamma-D-Glu-L-Lys-D-Ala-D-Ala)](n+1)-di-trans,octa-cis-undecaprenyl diphosphate + di-trans,octa-cis-undecaprenyl diphosphate + H(+)</text>
        <dbReference type="Rhea" id="RHEA:23708"/>
        <dbReference type="Rhea" id="RHEA-COMP:9602"/>
        <dbReference type="Rhea" id="RHEA-COMP:9603"/>
        <dbReference type="ChEBI" id="CHEBI:15378"/>
        <dbReference type="ChEBI" id="CHEBI:58405"/>
        <dbReference type="ChEBI" id="CHEBI:60033"/>
        <dbReference type="ChEBI" id="CHEBI:78435"/>
        <dbReference type="EC" id="2.4.99.28"/>
    </reaction>
</comment>
<dbReference type="Pfam" id="PF00912">
    <property type="entry name" value="Transgly"/>
    <property type="match status" value="1"/>
</dbReference>
<evidence type="ECO:0000256" key="2">
    <source>
        <dbReference type="ARBA" id="ARBA00007739"/>
    </source>
</evidence>
<dbReference type="InterPro" id="IPR036950">
    <property type="entry name" value="PBP_transglycosylase"/>
</dbReference>
<evidence type="ECO:0000256" key="10">
    <source>
        <dbReference type="ARBA" id="ARBA00023268"/>
    </source>
</evidence>
<feature type="compositionally biased region" description="Basic and acidic residues" evidence="14">
    <location>
        <begin position="1"/>
        <end position="12"/>
    </location>
</feature>
<keyword evidence="9" id="KW-0573">Peptidoglycan synthesis</keyword>
<keyword evidence="11" id="KW-0961">Cell wall biogenesis/degradation</keyword>
<evidence type="ECO:0000256" key="11">
    <source>
        <dbReference type="ARBA" id="ARBA00023316"/>
    </source>
</evidence>
<dbReference type="InterPro" id="IPR050396">
    <property type="entry name" value="Glycosyltr_51/Transpeptidase"/>
</dbReference>
<name>A0A1M4ZMI2_9LACT</name>
<dbReference type="Gene3D" id="3.40.710.10">
    <property type="entry name" value="DD-peptidase/beta-lactamase superfamily"/>
    <property type="match status" value="1"/>
</dbReference>
<organism evidence="17 18">
    <name type="scientific">Atopostipes suicloacalis DSM 15692</name>
    <dbReference type="NCBI Taxonomy" id="1121025"/>
    <lineage>
        <taxon>Bacteria</taxon>
        <taxon>Bacillati</taxon>
        <taxon>Bacillota</taxon>
        <taxon>Bacilli</taxon>
        <taxon>Lactobacillales</taxon>
        <taxon>Carnobacteriaceae</taxon>
        <taxon>Atopostipes</taxon>
    </lineage>
</organism>
<feature type="domain" description="Penicillin-binding protein transpeptidase" evidence="15">
    <location>
        <begin position="355"/>
        <end position="619"/>
    </location>
</feature>
<dbReference type="GO" id="GO:0008955">
    <property type="term" value="F:peptidoglycan glycosyltransferase activity"/>
    <property type="evidence" value="ECO:0007669"/>
    <property type="project" value="UniProtKB-EC"/>
</dbReference>
<dbReference type="EMBL" id="FQUF01000041">
    <property type="protein sequence ID" value="SHF18776.1"/>
    <property type="molecule type" value="Genomic_DNA"/>
</dbReference>
<dbReference type="Gene3D" id="1.10.3810.10">
    <property type="entry name" value="Biosynthetic peptidoglycan transglycosylase-like"/>
    <property type="match status" value="1"/>
</dbReference>
<dbReference type="PANTHER" id="PTHR32282">
    <property type="entry name" value="BINDING PROTEIN TRANSPEPTIDASE, PUTATIVE-RELATED"/>
    <property type="match status" value="1"/>
</dbReference>
<feature type="region of interest" description="Disordered" evidence="14">
    <location>
        <begin position="784"/>
        <end position="867"/>
    </location>
</feature>
<keyword evidence="18" id="KW-1185">Reference proteome</keyword>
<keyword evidence="4" id="KW-0645">Protease</keyword>
<evidence type="ECO:0000256" key="3">
    <source>
        <dbReference type="ARBA" id="ARBA00022645"/>
    </source>
</evidence>
<evidence type="ECO:0000313" key="18">
    <source>
        <dbReference type="Proteomes" id="UP000184128"/>
    </source>
</evidence>
<dbReference type="GO" id="GO:0006508">
    <property type="term" value="P:proteolysis"/>
    <property type="evidence" value="ECO:0007669"/>
    <property type="project" value="UniProtKB-KW"/>
</dbReference>
<dbReference type="InterPro" id="IPR012338">
    <property type="entry name" value="Beta-lactam/transpept-like"/>
</dbReference>
<dbReference type="SUPFAM" id="SSF53955">
    <property type="entry name" value="Lysozyme-like"/>
    <property type="match status" value="1"/>
</dbReference>
<feature type="compositionally biased region" description="Acidic residues" evidence="14">
    <location>
        <begin position="825"/>
        <end position="850"/>
    </location>
</feature>
<gene>
    <name evidence="17" type="ORF">SAMN02745249_01992</name>
</gene>
<evidence type="ECO:0000256" key="7">
    <source>
        <dbReference type="ARBA" id="ARBA00022801"/>
    </source>
</evidence>
<dbReference type="STRING" id="1121025.SAMN02745249_01992"/>
<feature type="compositionally biased region" description="Acidic residues" evidence="14">
    <location>
        <begin position="795"/>
        <end position="818"/>
    </location>
</feature>
<comment type="similarity">
    <text evidence="1">In the C-terminal section; belongs to the transpeptidase family.</text>
</comment>
<evidence type="ECO:0000259" key="15">
    <source>
        <dbReference type="Pfam" id="PF00905"/>
    </source>
</evidence>
<evidence type="ECO:0000256" key="5">
    <source>
        <dbReference type="ARBA" id="ARBA00022676"/>
    </source>
</evidence>
<feature type="compositionally biased region" description="Basic residues" evidence="14">
    <location>
        <begin position="13"/>
        <end position="27"/>
    </location>
</feature>
<keyword evidence="10" id="KW-0511">Multifunctional enzyme</keyword>
<protein>
    <submittedName>
        <fullName evidence="17">Penicillin-binding protein 1A</fullName>
    </submittedName>
</protein>
<keyword evidence="3" id="KW-0121">Carboxypeptidase</keyword>
<feature type="region of interest" description="Disordered" evidence="14">
    <location>
        <begin position="1"/>
        <end position="28"/>
    </location>
</feature>
<dbReference type="GO" id="GO:0009002">
    <property type="term" value="F:serine-type D-Ala-D-Ala carboxypeptidase activity"/>
    <property type="evidence" value="ECO:0007669"/>
    <property type="project" value="UniProtKB-EC"/>
</dbReference>
<reference evidence="17 18" key="1">
    <citation type="submission" date="2016-11" db="EMBL/GenBank/DDBJ databases">
        <authorList>
            <person name="Jaros S."/>
            <person name="Januszkiewicz K."/>
            <person name="Wedrychowicz H."/>
        </authorList>
    </citation>
    <scope>NUCLEOTIDE SEQUENCE [LARGE SCALE GENOMIC DNA]</scope>
    <source>
        <strain evidence="17 18">DSM 15692</strain>
    </source>
</reference>
<evidence type="ECO:0000256" key="13">
    <source>
        <dbReference type="ARBA" id="ARBA00049902"/>
    </source>
</evidence>
<evidence type="ECO:0000259" key="16">
    <source>
        <dbReference type="Pfam" id="PF00912"/>
    </source>
</evidence>
<evidence type="ECO:0000256" key="6">
    <source>
        <dbReference type="ARBA" id="ARBA00022679"/>
    </source>
</evidence>
<evidence type="ECO:0000256" key="9">
    <source>
        <dbReference type="ARBA" id="ARBA00022984"/>
    </source>
</evidence>
<evidence type="ECO:0000256" key="14">
    <source>
        <dbReference type="SAM" id="MobiDB-lite"/>
    </source>
</evidence>
<evidence type="ECO:0000256" key="12">
    <source>
        <dbReference type="ARBA" id="ARBA00034000"/>
    </source>
</evidence>
<proteinExistence type="inferred from homology"/>
<dbReference type="FunFam" id="1.10.3810.10:FF:000001">
    <property type="entry name" value="Penicillin-binding protein 1A"/>
    <property type="match status" value="1"/>
</dbReference>
<dbReference type="AlphaFoldDB" id="A0A1M4ZMI2"/>
<dbReference type="NCBIfam" id="TIGR02074">
    <property type="entry name" value="PBP_1a_fam"/>
    <property type="match status" value="1"/>
</dbReference>
<evidence type="ECO:0000313" key="17">
    <source>
        <dbReference type="EMBL" id="SHF18776.1"/>
    </source>
</evidence>
<keyword evidence="6" id="KW-0808">Transferase</keyword>
<sequence>MSKSEKETMSRSERKKQNKKKTKKKTSNKMGLGKKILLGILGLILLAGVSGLGLFAYYAAQAPEITEEDLTGTYSSDLVDMNGEVFYSLGGEEREYASADEYPKVLREAVMSIEDRRFEKHIGIDPIGIARAAVGYVTNAGQIVGGGSTITQQLVKNSVFSSLQEDQTLERKAQEAWLAIQLERQLSKEQILTLYLNRIHMGGNVYGVATAAEQYYGKSVSELELHEAALFAGMPKAPNYYNPYKNPEEAEKRRNIVLDEMVEFGSVTQAEADEAKEIPVTEGLQEPKEEDENTLVFDGYLTAVIDEVEEKTNYDPYTAGLTIYTNYDPQAQQVLYDTVNTDDYVNFPNDEIQTAASLVDSTTGKMTALIGGRKLEGQLSRNRATGLDRSVGSTIKPLTVYGPAIELLNYSTYQQIVDEPYTNGDWSPSNYDNAYRGQMSMRDALVDSRNIPAAKFFNDEEHLGNRHGEITEFLKGLGVDTSTISPGSEGLVRSSAFNGTMTPVELAGAYAAFANQGTYTEPHTVTKVVSLDGEETNLEPSSNKAMEDYTAYMVTDMLKDVISYYSADLTIPGYIHAAKTGTTNYTSEQISEANIPSDGVPDNWLVGYSPYYTMSVWVGYDDQFEEGHNLTFSDGSRKLARLIYQSSMSRLVSDLETRDWQRPNSVVEESIEKGSNPPLLASSGSSNSVKELFVRGTEPNKTAEPDYVLSAPTGLSAQYLAEEDEVQVSWNAFELPDDIDEEVKYIVSVNGQENVQTDTDFTISNPPREELTITVAVQVKGETGPAAEVNILVQEPEEEEEEEEPEEEEPEEEEENEETEKPESPEEPEENENTGEDSPPEEEENDDSNEPENNTNDENNETEEENR</sequence>
<evidence type="ECO:0000256" key="1">
    <source>
        <dbReference type="ARBA" id="ARBA00007090"/>
    </source>
</evidence>
<dbReference type="RefSeq" id="WP_143274320.1">
    <property type="nucleotide sequence ID" value="NZ_FQUF01000041.1"/>
</dbReference>